<protein>
    <submittedName>
        <fullName evidence="1">Uncharacterized protein</fullName>
    </submittedName>
</protein>
<accession>Q0G2L0</accession>
<proteinExistence type="predicted"/>
<sequence>MTAKAPIMRVEDSLYILKRPETRSFRAGAIPIHCSGRVLPLKTEFIRGVQVCEVTFDVCADNVHLSPSDQTFAEKLNEQ</sequence>
<organism evidence="1 2">
    <name type="scientific">Fulvimarina pelagi HTCC2506</name>
    <dbReference type="NCBI Taxonomy" id="314231"/>
    <lineage>
        <taxon>Bacteria</taxon>
        <taxon>Pseudomonadati</taxon>
        <taxon>Pseudomonadota</taxon>
        <taxon>Alphaproteobacteria</taxon>
        <taxon>Hyphomicrobiales</taxon>
        <taxon>Aurantimonadaceae</taxon>
        <taxon>Fulvimarina</taxon>
    </lineage>
</organism>
<evidence type="ECO:0000313" key="2">
    <source>
        <dbReference type="Proteomes" id="UP000004310"/>
    </source>
</evidence>
<dbReference type="EMBL" id="AATP01000002">
    <property type="protein sequence ID" value="EAU42171.1"/>
    <property type="molecule type" value="Genomic_DNA"/>
</dbReference>
<keyword evidence="2" id="KW-1185">Reference proteome</keyword>
<dbReference type="HOGENOM" id="CLU_2600975_0_0_5"/>
<reference evidence="1 2" key="1">
    <citation type="journal article" date="2010" name="J. Bacteriol.">
        <title>Genome sequence of Fulvimarina pelagi HTCC2506T, a Mn(II)-oxidizing alphaproteobacterium possessing an aerobic anoxygenic photosynthetic gene cluster and Xanthorhodopsin.</title>
        <authorList>
            <person name="Kang I."/>
            <person name="Oh H.M."/>
            <person name="Lim S.I."/>
            <person name="Ferriera S."/>
            <person name="Giovannoni S.J."/>
            <person name="Cho J.C."/>
        </authorList>
    </citation>
    <scope>NUCLEOTIDE SEQUENCE [LARGE SCALE GENOMIC DNA]</scope>
    <source>
        <strain evidence="1 2">HTCC2506</strain>
    </source>
</reference>
<comment type="caution">
    <text evidence="1">The sequence shown here is derived from an EMBL/GenBank/DDBJ whole genome shotgun (WGS) entry which is preliminary data.</text>
</comment>
<name>Q0G2L0_9HYPH</name>
<dbReference type="AlphaFoldDB" id="Q0G2L0"/>
<gene>
    <name evidence="1" type="ORF">FP2506_17099</name>
</gene>
<evidence type="ECO:0000313" key="1">
    <source>
        <dbReference type="EMBL" id="EAU42171.1"/>
    </source>
</evidence>
<dbReference type="Proteomes" id="UP000004310">
    <property type="component" value="Unassembled WGS sequence"/>
</dbReference>